<keyword evidence="4" id="KW-0443">Lipid metabolism</keyword>
<comment type="catalytic activity">
    <reaction evidence="4">
        <text>a 1-acyl-sn-glycero-3-phosphate + an acyl-CoA = a 1,2-diacyl-sn-glycero-3-phosphate + CoA</text>
        <dbReference type="Rhea" id="RHEA:19709"/>
        <dbReference type="ChEBI" id="CHEBI:57287"/>
        <dbReference type="ChEBI" id="CHEBI:57970"/>
        <dbReference type="ChEBI" id="CHEBI:58342"/>
        <dbReference type="ChEBI" id="CHEBI:58608"/>
        <dbReference type="EC" id="2.3.1.51"/>
    </reaction>
</comment>
<reference evidence="8 9" key="1">
    <citation type="journal article" date="2018" name="Sci. Rep.">
        <title>Comparative genomics provides insights into the lifestyle and reveals functional heterogeneity of dark septate endophytic fungi.</title>
        <authorList>
            <person name="Knapp D.G."/>
            <person name="Nemeth J.B."/>
            <person name="Barry K."/>
            <person name="Hainaut M."/>
            <person name="Henrissat B."/>
            <person name="Johnson J."/>
            <person name="Kuo A."/>
            <person name="Lim J.H.P."/>
            <person name="Lipzen A."/>
            <person name="Nolan M."/>
            <person name="Ohm R.A."/>
            <person name="Tamas L."/>
            <person name="Grigoriev I.V."/>
            <person name="Spatafora J.W."/>
            <person name="Nagy L.G."/>
            <person name="Kovacs G.M."/>
        </authorList>
    </citation>
    <scope>NUCLEOTIDE SEQUENCE [LARGE SCALE GENOMIC DNA]</scope>
    <source>
        <strain evidence="8 9">DSE2036</strain>
    </source>
</reference>
<dbReference type="InterPro" id="IPR004552">
    <property type="entry name" value="AGP_acyltrans"/>
</dbReference>
<dbReference type="CDD" id="cd07989">
    <property type="entry name" value="LPLAT_AGPAT-like"/>
    <property type="match status" value="1"/>
</dbReference>
<dbReference type="GO" id="GO:0016020">
    <property type="term" value="C:membrane"/>
    <property type="evidence" value="ECO:0007669"/>
    <property type="project" value="InterPro"/>
</dbReference>
<protein>
    <recommendedName>
        <fullName evidence="4">1-acyl-sn-glycerol-3-phosphate acyltransferase</fullName>
        <ecNumber evidence="4">2.3.1.51</ecNumber>
    </recommendedName>
</protein>
<keyword evidence="6" id="KW-1133">Transmembrane helix</keyword>
<evidence type="ECO:0000256" key="3">
    <source>
        <dbReference type="ARBA" id="ARBA00023315"/>
    </source>
</evidence>
<dbReference type="OrthoDB" id="202234at2759"/>
<dbReference type="GO" id="GO:0003841">
    <property type="term" value="F:1-acylglycerol-3-phosphate O-acyltransferase activity"/>
    <property type="evidence" value="ECO:0007669"/>
    <property type="project" value="UniProtKB-UniRule"/>
</dbReference>
<sequence>MAWLLWTMAVPIIPVLFLRLLAFILPRRLAQLASFAAFFITSMGMMIVSASYGVVASIALRLVGYGGLSQWTVARVFKWTMWLTTGVTFRVIESSKEEGGRKGGEEALATRPAVFVGNHQTELDVLMLGCTFPKYTSVTAKSSLKYVPFLGWFMALSKTVFIDRANRTTARAAFDSAAETMRSERQNVFIFPEGTRSYTDKPEMLPFKKGAFHLAIQAQVPIVPMVCANYSHILNVKEKKFTPGVIDVSVLPAIPTKGMTAADVDALLKKTQDSMQEELIRLSHVSGAGNGAPLPRATGVADERGELRKRN</sequence>
<keyword evidence="2 4" id="KW-0808">Transferase</keyword>
<keyword evidence="3 4" id="KW-0012">Acyltransferase</keyword>
<evidence type="ECO:0000259" key="7">
    <source>
        <dbReference type="SMART" id="SM00563"/>
    </source>
</evidence>
<dbReference type="SMART" id="SM00563">
    <property type="entry name" value="PlsC"/>
    <property type="match status" value="1"/>
</dbReference>
<evidence type="ECO:0000313" key="9">
    <source>
        <dbReference type="Proteomes" id="UP000244855"/>
    </source>
</evidence>
<keyword evidence="4" id="KW-1208">Phospholipid metabolism</keyword>
<evidence type="ECO:0000256" key="5">
    <source>
        <dbReference type="SAM" id="MobiDB-lite"/>
    </source>
</evidence>
<dbReference type="GO" id="GO:0006654">
    <property type="term" value="P:phosphatidic acid biosynthetic process"/>
    <property type="evidence" value="ECO:0007669"/>
    <property type="project" value="TreeGrafter"/>
</dbReference>
<comment type="domain">
    <text evidence="4">The HXXXXD motif is essential for acyltransferase activity and may constitute the binding site for the phosphate moiety of the glycerol-3-phosphate.</text>
</comment>
<keyword evidence="6" id="KW-0812">Transmembrane</keyword>
<keyword evidence="9" id="KW-1185">Reference proteome</keyword>
<dbReference type="EC" id="2.3.1.51" evidence="4"/>
<name>A0A2V1DF36_9PLEO</name>
<dbReference type="Proteomes" id="UP000244855">
    <property type="component" value="Unassembled WGS sequence"/>
</dbReference>
<accession>A0A2V1DF36</accession>
<dbReference type="PANTHER" id="PTHR10434:SF11">
    <property type="entry name" value="1-ACYL-SN-GLYCEROL-3-PHOSPHATE ACYLTRANSFERASE"/>
    <property type="match status" value="1"/>
</dbReference>
<dbReference type="AlphaFoldDB" id="A0A2V1DF36"/>
<comment type="similarity">
    <text evidence="1 4">Belongs to the 1-acyl-sn-glycerol-3-phosphate acyltransferase family.</text>
</comment>
<feature type="transmembrane region" description="Helical" evidence="6">
    <location>
        <begin position="32"/>
        <end position="60"/>
    </location>
</feature>
<keyword evidence="4" id="KW-0594">Phospholipid biosynthesis</keyword>
<proteinExistence type="inferred from homology"/>
<evidence type="ECO:0000256" key="6">
    <source>
        <dbReference type="SAM" id="Phobius"/>
    </source>
</evidence>
<dbReference type="NCBIfam" id="TIGR00530">
    <property type="entry name" value="AGP_acyltrn"/>
    <property type="match status" value="1"/>
</dbReference>
<organism evidence="8 9">
    <name type="scientific">Periconia macrospinosa</name>
    <dbReference type="NCBI Taxonomy" id="97972"/>
    <lineage>
        <taxon>Eukaryota</taxon>
        <taxon>Fungi</taxon>
        <taxon>Dikarya</taxon>
        <taxon>Ascomycota</taxon>
        <taxon>Pezizomycotina</taxon>
        <taxon>Dothideomycetes</taxon>
        <taxon>Pleosporomycetidae</taxon>
        <taxon>Pleosporales</taxon>
        <taxon>Massarineae</taxon>
        <taxon>Periconiaceae</taxon>
        <taxon>Periconia</taxon>
    </lineage>
</organism>
<keyword evidence="6" id="KW-0472">Membrane</keyword>
<dbReference type="SUPFAM" id="SSF69593">
    <property type="entry name" value="Glycerol-3-phosphate (1)-acyltransferase"/>
    <property type="match status" value="1"/>
</dbReference>
<evidence type="ECO:0000256" key="1">
    <source>
        <dbReference type="ARBA" id="ARBA00008655"/>
    </source>
</evidence>
<evidence type="ECO:0000256" key="4">
    <source>
        <dbReference type="RuleBase" id="RU361267"/>
    </source>
</evidence>
<dbReference type="STRING" id="97972.A0A2V1DF36"/>
<dbReference type="EMBL" id="KZ805456">
    <property type="protein sequence ID" value="PVH96720.1"/>
    <property type="molecule type" value="Genomic_DNA"/>
</dbReference>
<feature type="compositionally biased region" description="Basic and acidic residues" evidence="5">
    <location>
        <begin position="301"/>
        <end position="311"/>
    </location>
</feature>
<feature type="transmembrane region" description="Helical" evidence="6">
    <location>
        <begin position="6"/>
        <end position="25"/>
    </location>
</feature>
<keyword evidence="4" id="KW-0444">Lipid biosynthesis</keyword>
<feature type="domain" description="Phospholipid/glycerol acyltransferase" evidence="7">
    <location>
        <begin position="113"/>
        <end position="230"/>
    </location>
</feature>
<gene>
    <name evidence="8" type="ORF">DM02DRAFT_534664</name>
</gene>
<dbReference type="Pfam" id="PF01553">
    <property type="entry name" value="Acyltransferase"/>
    <property type="match status" value="1"/>
</dbReference>
<dbReference type="PANTHER" id="PTHR10434">
    <property type="entry name" value="1-ACYL-SN-GLYCEROL-3-PHOSPHATE ACYLTRANSFERASE"/>
    <property type="match status" value="1"/>
</dbReference>
<feature type="region of interest" description="Disordered" evidence="5">
    <location>
        <begin position="286"/>
        <end position="311"/>
    </location>
</feature>
<evidence type="ECO:0000313" key="8">
    <source>
        <dbReference type="EMBL" id="PVH96720.1"/>
    </source>
</evidence>
<dbReference type="InterPro" id="IPR002123">
    <property type="entry name" value="Plipid/glycerol_acylTrfase"/>
</dbReference>
<evidence type="ECO:0000256" key="2">
    <source>
        <dbReference type="ARBA" id="ARBA00022679"/>
    </source>
</evidence>
<dbReference type="GO" id="GO:0005783">
    <property type="term" value="C:endoplasmic reticulum"/>
    <property type="evidence" value="ECO:0007669"/>
    <property type="project" value="TreeGrafter"/>
</dbReference>